<keyword evidence="5" id="KW-1185">Reference proteome</keyword>
<feature type="compositionally biased region" description="Low complexity" evidence="1">
    <location>
        <begin position="879"/>
        <end position="890"/>
    </location>
</feature>
<reference evidence="3" key="1">
    <citation type="journal article" date="2021" name="Proc. Natl. Acad. Sci. U.S.A.">
        <title>Three genomes in the algal genus Volvox reveal the fate of a haploid sex-determining region after a transition to homothallism.</title>
        <authorList>
            <person name="Yamamoto K."/>
            <person name="Hamaji T."/>
            <person name="Kawai-Toyooka H."/>
            <person name="Matsuzaki R."/>
            <person name="Takahashi F."/>
            <person name="Nishimura Y."/>
            <person name="Kawachi M."/>
            <person name="Noguchi H."/>
            <person name="Minakuchi Y."/>
            <person name="Umen J.G."/>
            <person name="Toyoda A."/>
            <person name="Nozaki H."/>
        </authorList>
    </citation>
    <scope>NUCLEOTIDE SEQUENCE</scope>
    <source>
        <strain evidence="4">NIES-3785</strain>
        <strain evidence="3">NIES-3786</strain>
    </source>
</reference>
<feature type="region of interest" description="Disordered" evidence="1">
    <location>
        <begin position="173"/>
        <end position="219"/>
    </location>
</feature>
<dbReference type="Pfam" id="PF00533">
    <property type="entry name" value="BRCT"/>
    <property type="match status" value="2"/>
</dbReference>
<dbReference type="PROSITE" id="PS50172">
    <property type="entry name" value="BRCT"/>
    <property type="match status" value="3"/>
</dbReference>
<evidence type="ECO:0000259" key="2">
    <source>
        <dbReference type="PROSITE" id="PS50172"/>
    </source>
</evidence>
<dbReference type="CDD" id="cd17736">
    <property type="entry name" value="BRCT_microcephalin_rpt2"/>
    <property type="match status" value="1"/>
</dbReference>
<feature type="region of interest" description="Disordered" evidence="1">
    <location>
        <begin position="1193"/>
        <end position="1279"/>
    </location>
</feature>
<feature type="region of interest" description="Disordered" evidence="1">
    <location>
        <begin position="452"/>
        <end position="500"/>
    </location>
</feature>
<dbReference type="Gene3D" id="3.40.50.10190">
    <property type="entry name" value="BRCT domain"/>
    <property type="match status" value="2"/>
</dbReference>
<dbReference type="InterPro" id="IPR001357">
    <property type="entry name" value="BRCT_dom"/>
</dbReference>
<feature type="compositionally biased region" description="Basic and acidic residues" evidence="1">
    <location>
        <begin position="596"/>
        <end position="615"/>
    </location>
</feature>
<accession>A0A8J4CGL8</accession>
<proteinExistence type="predicted"/>
<feature type="region of interest" description="Disordered" evidence="1">
    <location>
        <begin position="119"/>
        <end position="147"/>
    </location>
</feature>
<dbReference type="Proteomes" id="UP000747110">
    <property type="component" value="Unassembled WGS sequence"/>
</dbReference>
<evidence type="ECO:0000256" key="1">
    <source>
        <dbReference type="SAM" id="MobiDB-lite"/>
    </source>
</evidence>
<dbReference type="OrthoDB" id="2384350at2759"/>
<feature type="domain" description="BRCT" evidence="2">
    <location>
        <begin position="1570"/>
        <end position="1664"/>
    </location>
</feature>
<dbReference type="GO" id="GO:0000278">
    <property type="term" value="P:mitotic cell cycle"/>
    <property type="evidence" value="ECO:0007669"/>
    <property type="project" value="TreeGrafter"/>
</dbReference>
<evidence type="ECO:0000313" key="3">
    <source>
        <dbReference type="EMBL" id="GIL79787.1"/>
    </source>
</evidence>
<evidence type="ECO:0000313" key="4">
    <source>
        <dbReference type="EMBL" id="GIM08396.1"/>
    </source>
</evidence>
<dbReference type="InterPro" id="IPR036420">
    <property type="entry name" value="BRCT_dom_sf"/>
</dbReference>
<feature type="compositionally biased region" description="Basic and acidic residues" evidence="1">
    <location>
        <begin position="453"/>
        <end position="462"/>
    </location>
</feature>
<feature type="domain" description="BRCT" evidence="2">
    <location>
        <begin position="3"/>
        <end position="110"/>
    </location>
</feature>
<dbReference type="EMBL" id="BNCP01000016">
    <property type="protein sequence ID" value="GIL79787.1"/>
    <property type="molecule type" value="Genomic_DNA"/>
</dbReference>
<organism evidence="3 5">
    <name type="scientific">Volvox reticuliferus</name>
    <dbReference type="NCBI Taxonomy" id="1737510"/>
    <lineage>
        <taxon>Eukaryota</taxon>
        <taxon>Viridiplantae</taxon>
        <taxon>Chlorophyta</taxon>
        <taxon>core chlorophytes</taxon>
        <taxon>Chlorophyceae</taxon>
        <taxon>CS clade</taxon>
        <taxon>Chlamydomonadales</taxon>
        <taxon>Volvocaceae</taxon>
        <taxon>Volvox</taxon>
    </lineage>
</organism>
<gene>
    <name evidence="3" type="ORF">Vretifemale_9078</name>
    <name evidence="4" type="ORF">Vretimale_12412</name>
</gene>
<name>A0A8J4CGL8_9CHLO</name>
<sequence>MEKTQGILEGCCVHLWQRVDGDGLSLEGITAKVKELGGKIATKLTKEVTHIIFQRALGTSVKELLAEDEDLRFIYRKIERSGGRLLVVSPLWLRSCETAKARAKEARFIVPQPKKPIFLDHIERGENKRKRRKSNSTRPREQVEVPDFDDALFSSSQQIRDLNSHSDCRINCGGTNREDDAAAKQSGIDEGNGKMQPPRLRNAGPPSVPGDPFKASSGLRGVPVRQQHCSSNKRGMRQLSLNFLILPKKPRLSLAKVAEPSSVMLRPAAELEVQDTCAAAEAVAGAACNELKDELPDSTSRKPLLLTQAMEAPAKQQQSSKAAVLEVLPKTQPEFMLGRGPSPALPGAVVDHKGADLSRLAWAQRPDRLGTRRLGGESSAVMAASAAHEHVANPGMPPLASLENAPLASAALPRAQVLQVTDRDACTDRSGGSSRAAAAVAVVALAPVARAPEVNKEGEDPAAKAPNPDPGANAEPAATALPPGAGKSRRSSTRDGSRLLATTPLALGLIKSLGRLTPMTTPNGITPGGLVVPKLKLQGTTAPLAATSGLPSGPDIPSMARPVLDSSPELDRWNRATVKTAAKPGTDGFLSSIRAAGREPSGRPEKEASTADKHLGAAPTVPASTRRSARIRGPLPPTPPALVQMRPQGAPEGLNDTTARAAELGKTSSVSHPGLFGSFLGPASSRTPVLGNLVVAATSGKALLGKSGDELEEAVSAGDCDLIGIAEKEHGGDGGTAIYRRSQRRTRARPVEPLPLSPVLYGNTSRHVLECEAAAAPDPIPAPGQEQLSKAGEPVGVETCAGQGVAPITLAQPCTGRTPSSTLRRSARLVGLTPRTLILPDKGCVNEHDAVPVTGLSYRPTGSRSQRRQRQEPHDCVWLGFQPPLQQPNLNPGPPPSVRRLFSEVSSIQSLQDAPCAAAPLPEDRAGAANCTPATARKARQRKQVRNEEEADTQAQQQLGLVPASVQKPPRHHNAPMLTAPYDLAVAAPSPAFCTRSRTRTAAVTPGIAIATEQHRMLLEAPSPPHLAGGKLPEGNGEPGSNSVGAPLPHPHPEILQSVPGGNLSSSGRMTGAPVPSLGLEDVAPGVFKRQGTVARSRRHALDSGLACDAQALPGTVIKVGCTKLTSMAAPLEAAAEPPTCAAVQATCAAGDDARLDEPQLPPNGPAHLSHACAAVAAPMPAILGDAAARPDAEATRVIESQGPGRPQPVTVTPKGTRPAAAANLRVSASVRDRTASVQPLSPRTSLQKWQSELPADEINVAGKGSEDSDRTSKTRMRTRKRRIIQCIGAPSADGSVEGAQTDRGAAGAADFMTGAMPRAAIATATMAIDQWAAAAQPAAIACNALVSISRSRLRLRKQEVAGQAPMTHLDGETQGGSVGPQEVSASAAAVLPCSNQPAAMPRRKLSTPLPKTTDKAPELEPAAGALELGVGDRPEGVLSSCIEATAEPSGPSQHIRDSEEGKVAPTKACRALAKKRKLLSVRGQTSLTAPVNLQGDTSRSMVLPKTFTAATAMACGPVTNCVGEVGGSKLNRAAPSAAMPTVVAPPRKVNPEAPAAWLAPVLGQCLRGKDHPMRAGYRYLAYTQVGEEMKATIEKAVKKLGGARQCTPGYEDGHITHLVMGDASTRTLKVLLGIANGAIFVSPSWVEASLAAGEWVPEEQHLVQGTFAAAANAVRACLRAQRQRGAGVGGPAAAESAAAVVVSVSPPIGPFGGVVAKPLTGRMVAVHNSQCNGPRLADMQKHKVKLETIVKALGGRLGPLRSAELVIVLRGSILPQTDRRSIKIASEEWLLRLAETHIWQEP</sequence>
<feature type="region of interest" description="Disordered" evidence="1">
    <location>
        <begin position="582"/>
        <end position="647"/>
    </location>
</feature>
<feature type="region of interest" description="Disordered" evidence="1">
    <location>
        <begin position="879"/>
        <end position="900"/>
    </location>
</feature>
<feature type="region of interest" description="Disordered" evidence="1">
    <location>
        <begin position="921"/>
        <end position="959"/>
    </location>
</feature>
<dbReference type="SUPFAM" id="SSF52113">
    <property type="entry name" value="BRCT domain"/>
    <property type="match status" value="2"/>
</dbReference>
<dbReference type="SMART" id="SM00292">
    <property type="entry name" value="BRCT"/>
    <property type="match status" value="3"/>
</dbReference>
<comment type="caution">
    <text evidence="3">The sequence shown here is derived from an EMBL/GenBank/DDBJ whole genome shotgun (WGS) entry which is preliminary data.</text>
</comment>
<feature type="region of interest" description="Disordered" evidence="1">
    <location>
        <begin position="1398"/>
        <end position="1417"/>
    </location>
</feature>
<feature type="region of interest" description="Disordered" evidence="1">
    <location>
        <begin position="854"/>
        <end position="873"/>
    </location>
</feature>
<dbReference type="EMBL" id="BNCQ01000027">
    <property type="protein sequence ID" value="GIM08396.1"/>
    <property type="molecule type" value="Genomic_DNA"/>
</dbReference>
<dbReference type="Proteomes" id="UP000722791">
    <property type="component" value="Unassembled WGS sequence"/>
</dbReference>
<dbReference type="PANTHER" id="PTHR14625">
    <property type="entry name" value="MICROCEPHALIN"/>
    <property type="match status" value="1"/>
</dbReference>
<dbReference type="InterPro" id="IPR022047">
    <property type="entry name" value="Microcephalin-like"/>
</dbReference>
<feature type="domain" description="BRCT" evidence="2">
    <location>
        <begin position="1715"/>
        <end position="1793"/>
    </location>
</feature>
<feature type="region of interest" description="Disordered" evidence="1">
    <location>
        <begin position="1022"/>
        <end position="1044"/>
    </location>
</feature>
<feature type="compositionally biased region" description="Polar residues" evidence="1">
    <location>
        <begin position="1236"/>
        <end position="1251"/>
    </location>
</feature>
<protein>
    <recommendedName>
        <fullName evidence="2">BRCT domain-containing protein</fullName>
    </recommendedName>
</protein>
<dbReference type="PANTHER" id="PTHR14625:SF3">
    <property type="entry name" value="MICROCEPHALIN"/>
    <property type="match status" value="1"/>
</dbReference>
<evidence type="ECO:0000313" key="5">
    <source>
        <dbReference type="Proteomes" id="UP000747110"/>
    </source>
</evidence>